<dbReference type="HOGENOM" id="CLU_073919_0_0_1"/>
<dbReference type="InterPro" id="IPR000182">
    <property type="entry name" value="GNAT_dom"/>
</dbReference>
<dbReference type="Proteomes" id="UP000016923">
    <property type="component" value="Unassembled WGS sequence"/>
</dbReference>
<dbReference type="PANTHER" id="PTHR42791">
    <property type="entry name" value="GNAT FAMILY ACETYLTRANSFERASE"/>
    <property type="match status" value="1"/>
</dbReference>
<reference evidence="2 3" key="1">
    <citation type="journal article" date="2013" name="BMC Genomics">
        <title>The genome and transcriptome of the pine saprophyte Ophiostoma piceae, and a comparison with the bark beetle-associated pine pathogen Grosmannia clavigera.</title>
        <authorList>
            <person name="Haridas S."/>
            <person name="Wang Y."/>
            <person name="Lim L."/>
            <person name="Massoumi Alamouti S."/>
            <person name="Jackman S."/>
            <person name="Docking R."/>
            <person name="Robertson G."/>
            <person name="Birol I."/>
            <person name="Bohlmann J."/>
            <person name="Breuil C."/>
        </authorList>
    </citation>
    <scope>NUCLEOTIDE SEQUENCE [LARGE SCALE GENOMIC DNA]</scope>
    <source>
        <strain evidence="2 3">UAMH 11346</strain>
    </source>
</reference>
<dbReference type="PANTHER" id="PTHR42791:SF4">
    <property type="entry name" value="ACETYLTRANSFERASE, GNAT FAMILY FAMILY (AFU_ORTHOLOGUE AFUA_4G09540)-RELATED"/>
    <property type="match status" value="1"/>
</dbReference>
<accession>S3C4G8</accession>
<dbReference type="Pfam" id="PF00583">
    <property type="entry name" value="Acetyltransf_1"/>
    <property type="match status" value="1"/>
</dbReference>
<dbReference type="CDD" id="cd04301">
    <property type="entry name" value="NAT_SF"/>
    <property type="match status" value="1"/>
</dbReference>
<proteinExistence type="predicted"/>
<organism evidence="2 3">
    <name type="scientific">Ophiostoma piceae (strain UAMH 11346)</name>
    <name type="common">Sap stain fungus</name>
    <dbReference type="NCBI Taxonomy" id="1262450"/>
    <lineage>
        <taxon>Eukaryota</taxon>
        <taxon>Fungi</taxon>
        <taxon>Dikarya</taxon>
        <taxon>Ascomycota</taxon>
        <taxon>Pezizomycotina</taxon>
        <taxon>Sordariomycetes</taxon>
        <taxon>Sordariomycetidae</taxon>
        <taxon>Ophiostomatales</taxon>
        <taxon>Ophiostomataceae</taxon>
        <taxon>Ophiostoma</taxon>
    </lineage>
</organism>
<dbReference type="OMA" id="CMLYCMV"/>
<evidence type="ECO:0000313" key="2">
    <source>
        <dbReference type="EMBL" id="EPE08414.1"/>
    </source>
</evidence>
<dbReference type="SUPFAM" id="SSF55729">
    <property type="entry name" value="Acyl-CoA N-acyltransferases (Nat)"/>
    <property type="match status" value="1"/>
</dbReference>
<dbReference type="OrthoDB" id="512662at2759"/>
<dbReference type="EMBL" id="KE148149">
    <property type="protein sequence ID" value="EPE08414.1"/>
    <property type="molecule type" value="Genomic_DNA"/>
</dbReference>
<dbReference type="STRING" id="1262450.S3C4G8"/>
<dbReference type="Gene3D" id="3.40.630.30">
    <property type="match status" value="1"/>
</dbReference>
<evidence type="ECO:0000313" key="3">
    <source>
        <dbReference type="Proteomes" id="UP000016923"/>
    </source>
</evidence>
<name>S3C4G8_OPHP1</name>
<protein>
    <submittedName>
        <fullName evidence="2">Gnat family</fullName>
    </submittedName>
</protein>
<dbReference type="VEuPathDB" id="FungiDB:F503_01197"/>
<feature type="domain" description="N-acetyltransferase" evidence="1">
    <location>
        <begin position="80"/>
        <end position="221"/>
    </location>
</feature>
<gene>
    <name evidence="2" type="ORF">F503_01197</name>
</gene>
<dbReference type="InterPro" id="IPR016181">
    <property type="entry name" value="Acyl_CoA_acyltransferase"/>
</dbReference>
<dbReference type="GO" id="GO:0016747">
    <property type="term" value="F:acyltransferase activity, transferring groups other than amino-acyl groups"/>
    <property type="evidence" value="ECO:0007669"/>
    <property type="project" value="InterPro"/>
</dbReference>
<evidence type="ECO:0000259" key="1">
    <source>
        <dbReference type="PROSITE" id="PS51186"/>
    </source>
</evidence>
<dbReference type="AlphaFoldDB" id="S3C4G8"/>
<dbReference type="eggNOG" id="ENOG502RR34">
    <property type="taxonomic scope" value="Eukaryota"/>
</dbReference>
<keyword evidence="3" id="KW-1185">Reference proteome</keyword>
<sequence length="227" mass="26109">MPIDVSPITESDIPGAVTCIQRAFEHDPYHVWAFDDSKFNADRNAISLGLRCRWGMKHALFFVAKDTESSEPDKVLGIACWLPPRKETETQSWAEWAGDWWLWLQQGFLNMRYGHGGLITERYWIWKAAQAKAQKELWTAPEGYYFMNIVTVLPETQGKGVGKLLVTKVTDIADKEGMKCYLESSRNVPNTAIYNRLGFHLVKEMVLDDKGDKITLFCMMREPKQLQ</sequence>
<dbReference type="PROSITE" id="PS51186">
    <property type="entry name" value="GNAT"/>
    <property type="match status" value="1"/>
</dbReference>
<dbReference type="InterPro" id="IPR052523">
    <property type="entry name" value="Trichothecene_AcTrans"/>
</dbReference>